<feature type="region of interest" description="Disordered" evidence="1">
    <location>
        <begin position="1"/>
        <end position="85"/>
    </location>
</feature>
<feature type="compositionally biased region" description="Polar residues" evidence="1">
    <location>
        <begin position="11"/>
        <end position="24"/>
    </location>
</feature>
<comment type="caution">
    <text evidence="2">The sequence shown here is derived from an EMBL/GenBank/DDBJ whole genome shotgun (WGS) entry which is preliminary data.</text>
</comment>
<protein>
    <submittedName>
        <fullName evidence="2">Uncharacterized protein</fullName>
    </submittedName>
</protein>
<accession>A0AA39RNG3</accession>
<dbReference type="Proteomes" id="UP001168877">
    <property type="component" value="Unassembled WGS sequence"/>
</dbReference>
<feature type="compositionally biased region" description="Basic and acidic residues" evidence="1">
    <location>
        <begin position="1"/>
        <end position="10"/>
    </location>
</feature>
<gene>
    <name evidence="2" type="ORF">LWI29_029733</name>
</gene>
<dbReference type="EMBL" id="JAUESC010000386">
    <property type="protein sequence ID" value="KAK0577219.1"/>
    <property type="molecule type" value="Genomic_DNA"/>
</dbReference>
<reference evidence="2" key="2">
    <citation type="submission" date="2023-06" db="EMBL/GenBank/DDBJ databases">
        <authorList>
            <person name="Swenson N.G."/>
            <person name="Wegrzyn J.L."/>
            <person name="Mcevoy S.L."/>
        </authorList>
    </citation>
    <scope>NUCLEOTIDE SEQUENCE</scope>
    <source>
        <strain evidence="2">NS2018</strain>
        <tissue evidence="2">Leaf</tissue>
    </source>
</reference>
<evidence type="ECO:0000313" key="2">
    <source>
        <dbReference type="EMBL" id="KAK0577219.1"/>
    </source>
</evidence>
<dbReference type="AlphaFoldDB" id="A0AA39RNG3"/>
<feature type="region of interest" description="Disordered" evidence="1">
    <location>
        <begin position="227"/>
        <end position="276"/>
    </location>
</feature>
<organism evidence="2 3">
    <name type="scientific">Acer saccharum</name>
    <name type="common">Sugar maple</name>
    <dbReference type="NCBI Taxonomy" id="4024"/>
    <lineage>
        <taxon>Eukaryota</taxon>
        <taxon>Viridiplantae</taxon>
        <taxon>Streptophyta</taxon>
        <taxon>Embryophyta</taxon>
        <taxon>Tracheophyta</taxon>
        <taxon>Spermatophyta</taxon>
        <taxon>Magnoliopsida</taxon>
        <taxon>eudicotyledons</taxon>
        <taxon>Gunneridae</taxon>
        <taxon>Pentapetalae</taxon>
        <taxon>rosids</taxon>
        <taxon>malvids</taxon>
        <taxon>Sapindales</taxon>
        <taxon>Sapindaceae</taxon>
        <taxon>Hippocastanoideae</taxon>
        <taxon>Acereae</taxon>
        <taxon>Acer</taxon>
    </lineage>
</organism>
<feature type="compositionally biased region" description="Polar residues" evidence="1">
    <location>
        <begin position="42"/>
        <end position="54"/>
    </location>
</feature>
<sequence>MAVKDLKADSSHTITIGNQRTRNNGAGHRKGNQEEENEDGTGSDSRFSNGSPSEASDPVHKEEAEKAKKKTANNNTKPLIRSREGTINDEQKELIDKVATVANAFSGKGKIDLRKGDKLGSSTVGVNKGKKVLAVVEDKGDGWSSTSEEVGNSEEFISNNCKEFSVVRGLSQGLGGNLFIDLGIGLAQERCLDSNVDPDEEDKSNSLDLTFNEDRRTISNTVSAQVNVSSENSESHVSDTWNTKNYGLGSQNNSTSESRMIKESKGGGKGLGTCKRHGMVTCKDKSKVSQDSKGPIKSGMIRSSASGYRAMEEEVEKIIEKGTELGVFKGSTGGLDKERSSNATIWSTPEEITRVI</sequence>
<reference evidence="2" key="1">
    <citation type="journal article" date="2022" name="Plant J.">
        <title>Strategies of tolerance reflected in two North American maple genomes.</title>
        <authorList>
            <person name="McEvoy S.L."/>
            <person name="Sezen U.U."/>
            <person name="Trouern-Trend A."/>
            <person name="McMahon S.M."/>
            <person name="Schaberg P.G."/>
            <person name="Yang J."/>
            <person name="Wegrzyn J.L."/>
            <person name="Swenson N.G."/>
        </authorList>
    </citation>
    <scope>NUCLEOTIDE SEQUENCE</scope>
    <source>
        <strain evidence="2">NS2018</strain>
    </source>
</reference>
<feature type="compositionally biased region" description="Basic and acidic residues" evidence="1">
    <location>
        <begin position="57"/>
        <end position="66"/>
    </location>
</feature>
<evidence type="ECO:0000313" key="3">
    <source>
        <dbReference type="Proteomes" id="UP001168877"/>
    </source>
</evidence>
<feature type="compositionally biased region" description="Polar residues" evidence="1">
    <location>
        <begin position="239"/>
        <end position="258"/>
    </location>
</feature>
<keyword evidence="3" id="KW-1185">Reference proteome</keyword>
<name>A0AA39RNG3_ACESA</name>
<evidence type="ECO:0000256" key="1">
    <source>
        <dbReference type="SAM" id="MobiDB-lite"/>
    </source>
</evidence>
<proteinExistence type="predicted"/>